<dbReference type="AlphaFoldDB" id="A0A7S7NMR3"/>
<dbReference type="KEGG" id="pfer:IRI77_24685"/>
<name>A0A7S7NMR3_PALFE</name>
<gene>
    <name evidence="1" type="ORF">IRI77_24685</name>
</gene>
<sequence>MRDYILSLPERILRSATALAGGLVNQLGEAALPVALRRTRLYRSLVEATLRFFIEQVGEVEGVFPVEGKLAEDFLMRRTAGNGIELIGILTFRASPVWVLAALADLSGAGRSLIAEIAESLKQEGLIRPETHPHSMDQVLDALEDTAGRAAETLNTPPLDTASLRKEWAALQQSARGLAPTRFPGIDLLERNWRDLRSTAQRERRGVFELSALLALDAVTRLPSNMAWLGRSSLVAARTTGGMVAENILEHYSDTLESIRTQGVAQWWMLQFRPYLRAAAGQFSTGKSSWTQRVLQGRKKARSRL</sequence>
<evidence type="ECO:0000313" key="1">
    <source>
        <dbReference type="EMBL" id="QOY85994.1"/>
    </source>
</evidence>
<accession>A0A7S7NMR3</accession>
<dbReference type="Proteomes" id="UP000593892">
    <property type="component" value="Chromosome"/>
</dbReference>
<dbReference type="RefSeq" id="WP_194447663.1">
    <property type="nucleotide sequence ID" value="NZ_CP063849.1"/>
</dbReference>
<proteinExistence type="predicted"/>
<evidence type="ECO:0000313" key="2">
    <source>
        <dbReference type="Proteomes" id="UP000593892"/>
    </source>
</evidence>
<organism evidence="1 2">
    <name type="scientific">Paludibaculum fermentans</name>
    <dbReference type="NCBI Taxonomy" id="1473598"/>
    <lineage>
        <taxon>Bacteria</taxon>
        <taxon>Pseudomonadati</taxon>
        <taxon>Acidobacteriota</taxon>
        <taxon>Terriglobia</taxon>
        <taxon>Bryobacterales</taxon>
        <taxon>Bryobacteraceae</taxon>
        <taxon>Paludibaculum</taxon>
    </lineage>
</organism>
<dbReference type="EMBL" id="CP063849">
    <property type="protein sequence ID" value="QOY85994.1"/>
    <property type="molecule type" value="Genomic_DNA"/>
</dbReference>
<protein>
    <submittedName>
        <fullName evidence="1">Uncharacterized protein</fullName>
    </submittedName>
</protein>
<reference evidence="1 2" key="1">
    <citation type="submission" date="2020-10" db="EMBL/GenBank/DDBJ databases">
        <title>Complete genome sequence of Paludibaculum fermentans P105T, a facultatively anaerobic acidobacterium capable of dissimilatory Fe(III) reduction.</title>
        <authorList>
            <person name="Dedysh S.N."/>
            <person name="Beletsky A.V."/>
            <person name="Kulichevskaya I.S."/>
            <person name="Mardanov A.V."/>
            <person name="Ravin N.V."/>
        </authorList>
    </citation>
    <scope>NUCLEOTIDE SEQUENCE [LARGE SCALE GENOMIC DNA]</scope>
    <source>
        <strain evidence="1 2">P105</strain>
    </source>
</reference>
<keyword evidence="2" id="KW-1185">Reference proteome</keyword>